<reference evidence="3" key="1">
    <citation type="submission" date="2020-05" db="EMBL/GenBank/DDBJ databases">
        <title>Phylogenomic resolution of chytrid fungi.</title>
        <authorList>
            <person name="Stajich J.E."/>
            <person name="Amses K."/>
            <person name="Simmons R."/>
            <person name="Seto K."/>
            <person name="Myers J."/>
            <person name="Bonds A."/>
            <person name="Quandt C.A."/>
            <person name="Barry K."/>
            <person name="Liu P."/>
            <person name="Grigoriev I."/>
            <person name="Longcore J.E."/>
            <person name="James T.Y."/>
        </authorList>
    </citation>
    <scope>NUCLEOTIDE SEQUENCE</scope>
    <source>
        <strain evidence="3">JEL0476</strain>
    </source>
</reference>
<accession>A0AAD5TV10</accession>
<dbReference type="InterPro" id="IPR051492">
    <property type="entry name" value="Dynamin-Rho_GEF"/>
</dbReference>
<dbReference type="InterPro" id="IPR036028">
    <property type="entry name" value="SH3-like_dom_sf"/>
</dbReference>
<name>A0AAD5TV10_9FUNG</name>
<dbReference type="EMBL" id="JADGJW010001006">
    <property type="protein sequence ID" value="KAJ3208224.1"/>
    <property type="molecule type" value="Genomic_DNA"/>
</dbReference>
<dbReference type="Gene3D" id="1.20.1270.60">
    <property type="entry name" value="Arfaptin homology (AH) domain/BAR domain"/>
    <property type="match status" value="1"/>
</dbReference>
<dbReference type="GO" id="GO:0032955">
    <property type="term" value="P:regulation of division septum assembly"/>
    <property type="evidence" value="ECO:0007669"/>
    <property type="project" value="TreeGrafter"/>
</dbReference>
<dbReference type="PROSITE" id="PS51021">
    <property type="entry name" value="BAR"/>
    <property type="match status" value="1"/>
</dbReference>
<organism evidence="3 4">
    <name type="scientific">Clydaea vesicula</name>
    <dbReference type="NCBI Taxonomy" id="447962"/>
    <lineage>
        <taxon>Eukaryota</taxon>
        <taxon>Fungi</taxon>
        <taxon>Fungi incertae sedis</taxon>
        <taxon>Chytridiomycota</taxon>
        <taxon>Chytridiomycota incertae sedis</taxon>
        <taxon>Chytridiomycetes</taxon>
        <taxon>Lobulomycetales</taxon>
        <taxon>Lobulomycetaceae</taxon>
        <taxon>Clydaea</taxon>
    </lineage>
</organism>
<dbReference type="SUPFAM" id="SSF50044">
    <property type="entry name" value="SH3-domain"/>
    <property type="match status" value="1"/>
</dbReference>
<dbReference type="PANTHER" id="PTHR22834">
    <property type="entry name" value="NUCLEAR FUSION PROTEIN FUS2"/>
    <property type="match status" value="1"/>
</dbReference>
<evidence type="ECO:0000256" key="1">
    <source>
        <dbReference type="ARBA" id="ARBA00022658"/>
    </source>
</evidence>
<dbReference type="AlphaFoldDB" id="A0AAD5TV10"/>
<comment type="caution">
    <text evidence="3">The sequence shown here is derived from an EMBL/GenBank/DDBJ whole genome shotgun (WGS) entry which is preliminary data.</text>
</comment>
<dbReference type="GO" id="GO:0005085">
    <property type="term" value="F:guanyl-nucleotide exchange factor activity"/>
    <property type="evidence" value="ECO:0007669"/>
    <property type="project" value="UniProtKB-KW"/>
</dbReference>
<dbReference type="InterPro" id="IPR004148">
    <property type="entry name" value="BAR_dom"/>
</dbReference>
<proteinExistence type="predicted"/>
<evidence type="ECO:0000259" key="2">
    <source>
        <dbReference type="PROSITE" id="PS51021"/>
    </source>
</evidence>
<keyword evidence="4" id="KW-1185">Reference proteome</keyword>
<dbReference type="PANTHER" id="PTHR22834:SF20">
    <property type="entry name" value="SH3 DOMAIN-CONTAINING PROTEIN"/>
    <property type="match status" value="1"/>
</dbReference>
<dbReference type="Pfam" id="PF03114">
    <property type="entry name" value="BAR"/>
    <property type="match status" value="1"/>
</dbReference>
<dbReference type="SUPFAM" id="SSF103657">
    <property type="entry name" value="BAR/IMD domain-like"/>
    <property type="match status" value="1"/>
</dbReference>
<dbReference type="InterPro" id="IPR027267">
    <property type="entry name" value="AH/BAR_dom_sf"/>
</dbReference>
<evidence type="ECO:0000313" key="3">
    <source>
        <dbReference type="EMBL" id="KAJ3208224.1"/>
    </source>
</evidence>
<gene>
    <name evidence="3" type="ORF">HK099_000104</name>
</gene>
<evidence type="ECO:0000313" key="4">
    <source>
        <dbReference type="Proteomes" id="UP001211065"/>
    </source>
</evidence>
<dbReference type="GO" id="GO:0031991">
    <property type="term" value="P:regulation of actomyosin contractile ring contraction"/>
    <property type="evidence" value="ECO:0007669"/>
    <property type="project" value="TreeGrafter"/>
</dbReference>
<dbReference type="Gene3D" id="2.30.30.40">
    <property type="entry name" value="SH3 Domains"/>
    <property type="match status" value="1"/>
</dbReference>
<protein>
    <recommendedName>
        <fullName evidence="2">BAR domain-containing protein</fullName>
    </recommendedName>
</protein>
<feature type="non-terminal residue" evidence="3">
    <location>
        <position position="275"/>
    </location>
</feature>
<feature type="domain" description="BAR" evidence="2">
    <location>
        <begin position="1"/>
        <end position="154"/>
    </location>
</feature>
<dbReference type="GO" id="GO:0005737">
    <property type="term" value="C:cytoplasm"/>
    <property type="evidence" value="ECO:0007669"/>
    <property type="project" value="InterPro"/>
</dbReference>
<keyword evidence="1" id="KW-0344">Guanine-nucleotide releasing factor</keyword>
<dbReference type="Proteomes" id="UP001211065">
    <property type="component" value="Unassembled WGS sequence"/>
</dbReference>
<sequence length="275" mass="32657">MPSNDTSSLHSKKFVSYIKIFENLKLDEKLFTNLEYEIKEKIFLLIEKLKDMFKGPFLIIKKRDDKLLDYDRAKLIKSRGEELDKSLKESCEVYELLNSQLIEELPKFFNLTAKFLKLIESEIIKNFTKFYEQVSTSLEKFAEEIYNLKKSDLQNFDTVREKFFFNFKEGSELEICSRNILLLKKWRILIWLEEEFTLKGGFLSNIDYSFHAPDKNKNDPFEAESSIKGTVLYDFKGEYEDEVNIYKGDMIEIILETENNKREGWSLIFFENSVG</sequence>